<gene>
    <name evidence="2" type="ORF">SAMN05216410_1452</name>
</gene>
<sequence>MGAAIGQSLPIAVGVLITPTAIIAVVLMLVGRHGGTNGLAFLLGWVVGIALVGTLVVLLVGGAHNSADAEPPTWTSILKLVLGLGLLALAVKEWRARPAPGSTPPAPKWMAAIDSFTAVKAFALAFLLGAINPKNLLLVVSGAATIAQATASTSEQLGALVVFVVVASIGVATPLVVYLVLGSRAASVLEGLKSWMTQNNATIMAVLLLVLGSKMIGDAITALS</sequence>
<dbReference type="Proteomes" id="UP000199039">
    <property type="component" value="Unassembled WGS sequence"/>
</dbReference>
<dbReference type="InterPro" id="IPR021315">
    <property type="entry name" value="Gap/Sap"/>
</dbReference>
<evidence type="ECO:0000313" key="2">
    <source>
        <dbReference type="EMBL" id="SDC23957.1"/>
    </source>
</evidence>
<keyword evidence="3" id="KW-1185">Reference proteome</keyword>
<organism evidence="2 3">
    <name type="scientific">Sanguibacter gelidistatuariae</name>
    <dbReference type="NCBI Taxonomy" id="1814289"/>
    <lineage>
        <taxon>Bacteria</taxon>
        <taxon>Bacillati</taxon>
        <taxon>Actinomycetota</taxon>
        <taxon>Actinomycetes</taxon>
        <taxon>Micrococcales</taxon>
        <taxon>Sanguibacteraceae</taxon>
        <taxon>Sanguibacter</taxon>
    </lineage>
</organism>
<keyword evidence="1" id="KW-1133">Transmembrane helix</keyword>
<dbReference type="OrthoDB" id="4462109at2"/>
<feature type="transmembrane region" description="Helical" evidence="1">
    <location>
        <begin position="73"/>
        <end position="91"/>
    </location>
</feature>
<keyword evidence="1" id="KW-0472">Membrane</keyword>
<name>A0A1G6JZ18_9MICO</name>
<feature type="transmembrane region" description="Helical" evidence="1">
    <location>
        <begin position="202"/>
        <end position="223"/>
    </location>
</feature>
<feature type="transmembrane region" description="Helical" evidence="1">
    <location>
        <begin position="12"/>
        <end position="31"/>
    </location>
</feature>
<evidence type="ECO:0000256" key="1">
    <source>
        <dbReference type="SAM" id="Phobius"/>
    </source>
</evidence>
<dbReference type="AlphaFoldDB" id="A0A1G6JZ18"/>
<dbReference type="Pfam" id="PF11139">
    <property type="entry name" value="SfLAP"/>
    <property type="match status" value="1"/>
</dbReference>
<dbReference type="STRING" id="1814289.SAMN05216410_1452"/>
<reference evidence="2 3" key="1">
    <citation type="submission" date="2016-09" db="EMBL/GenBank/DDBJ databases">
        <authorList>
            <person name="Capua I."/>
            <person name="De Benedictis P."/>
            <person name="Joannis T."/>
            <person name="Lombin L.H."/>
            <person name="Cattoli G."/>
        </authorList>
    </citation>
    <scope>NUCLEOTIDE SEQUENCE [LARGE SCALE GENOMIC DNA]</scope>
    <source>
        <strain evidence="2 3">ISLP-3</strain>
    </source>
</reference>
<proteinExistence type="predicted"/>
<protein>
    <submittedName>
        <fullName evidence="2">Sap, sulfolipid-1-addressing protein</fullName>
    </submittedName>
</protein>
<feature type="transmembrane region" description="Helical" evidence="1">
    <location>
        <begin position="38"/>
        <end position="61"/>
    </location>
</feature>
<feature type="transmembrane region" description="Helical" evidence="1">
    <location>
        <begin position="157"/>
        <end position="181"/>
    </location>
</feature>
<keyword evidence="1" id="KW-0812">Transmembrane</keyword>
<accession>A0A1G6JZ18</accession>
<evidence type="ECO:0000313" key="3">
    <source>
        <dbReference type="Proteomes" id="UP000199039"/>
    </source>
</evidence>
<dbReference type="EMBL" id="FMYH01000002">
    <property type="protein sequence ID" value="SDC23957.1"/>
    <property type="molecule type" value="Genomic_DNA"/>
</dbReference>
<dbReference type="RefSeq" id="WP_093182008.1">
    <property type="nucleotide sequence ID" value="NZ_FMYH01000002.1"/>
</dbReference>